<gene>
    <name evidence="2" type="ORF">VL15_15000</name>
</gene>
<comment type="caution">
    <text evidence="2">The sequence shown here is derived from an EMBL/GenBank/DDBJ whole genome shotgun (WGS) entry which is preliminary data.</text>
</comment>
<evidence type="ECO:0000313" key="3">
    <source>
        <dbReference type="Proteomes" id="UP000036338"/>
    </source>
</evidence>
<keyword evidence="1" id="KW-0472">Membrane</keyword>
<evidence type="ECO:0000256" key="1">
    <source>
        <dbReference type="SAM" id="Phobius"/>
    </source>
</evidence>
<name>A0A0J5WYW5_BURCE</name>
<dbReference type="PATRIC" id="fig|292.27.peg.2933"/>
<dbReference type="EMBL" id="LDWR01000024">
    <property type="protein sequence ID" value="KML57033.1"/>
    <property type="molecule type" value="Genomic_DNA"/>
</dbReference>
<keyword evidence="1" id="KW-0812">Transmembrane</keyword>
<feature type="transmembrane region" description="Helical" evidence="1">
    <location>
        <begin position="29"/>
        <end position="48"/>
    </location>
</feature>
<dbReference type="Proteomes" id="UP000036338">
    <property type="component" value="Unassembled WGS sequence"/>
</dbReference>
<sequence>MWGYLFTLLIAALVITVMQLPFEWLAFGALLSCIFCVFAQLGIAVKFGHIALTDRSYNGHHDGLGRQSSLVDDYTNSWKQSYHGPNDSLRNW</sequence>
<organism evidence="2 3">
    <name type="scientific">Burkholderia cepacia</name>
    <name type="common">Pseudomonas cepacia</name>
    <dbReference type="NCBI Taxonomy" id="292"/>
    <lineage>
        <taxon>Bacteria</taxon>
        <taxon>Pseudomonadati</taxon>
        <taxon>Pseudomonadota</taxon>
        <taxon>Betaproteobacteria</taxon>
        <taxon>Burkholderiales</taxon>
        <taxon>Burkholderiaceae</taxon>
        <taxon>Burkholderia</taxon>
        <taxon>Burkholderia cepacia complex</taxon>
    </lineage>
</organism>
<proteinExistence type="predicted"/>
<accession>A0A0J5WYW5</accession>
<keyword evidence="1" id="KW-1133">Transmembrane helix</keyword>
<dbReference type="AlphaFoldDB" id="A0A0J5WYW5"/>
<protein>
    <submittedName>
        <fullName evidence="2">Uncharacterized protein</fullName>
    </submittedName>
</protein>
<reference evidence="2 3" key="1">
    <citation type="submission" date="2015-05" db="EMBL/GenBank/DDBJ databases">
        <title>Draft genome of Burkholderia cepacia LK29.</title>
        <authorList>
            <person name="Chan X.Y."/>
        </authorList>
    </citation>
    <scope>NUCLEOTIDE SEQUENCE [LARGE SCALE GENOMIC DNA]</scope>
    <source>
        <strain evidence="2 3">LK29</strain>
    </source>
</reference>
<evidence type="ECO:0000313" key="2">
    <source>
        <dbReference type="EMBL" id="KML57033.1"/>
    </source>
</evidence>